<accession>A0A5J9WNY1</accession>
<dbReference type="EMBL" id="RWGY01000002">
    <property type="protein sequence ID" value="TVU49849.1"/>
    <property type="molecule type" value="Genomic_DNA"/>
</dbReference>
<sequence>MAGWVGRGRTSRGDMRPFGLVSTFNQVNETIRPLDESTTTTPPADVAASVAWRSSPAACPRFTTGEVPGLVQERTMDGLDPSLPRMWMGVGSRCSSSSPANALPKGRGIAF</sequence>
<evidence type="ECO:0000313" key="2">
    <source>
        <dbReference type="EMBL" id="TVU49849.1"/>
    </source>
</evidence>
<keyword evidence="3" id="KW-1185">Reference proteome</keyword>
<feature type="non-terminal residue" evidence="2">
    <location>
        <position position="1"/>
    </location>
</feature>
<evidence type="ECO:0000313" key="3">
    <source>
        <dbReference type="Proteomes" id="UP000324897"/>
    </source>
</evidence>
<dbReference type="Proteomes" id="UP000324897">
    <property type="component" value="Chromosome 6"/>
</dbReference>
<protein>
    <submittedName>
        <fullName evidence="2">Uncharacterized protein</fullName>
    </submittedName>
</protein>
<proteinExistence type="predicted"/>
<evidence type="ECO:0000256" key="1">
    <source>
        <dbReference type="SAM" id="MobiDB-lite"/>
    </source>
</evidence>
<dbReference type="AlphaFoldDB" id="A0A5J9WNY1"/>
<gene>
    <name evidence="2" type="ORF">EJB05_01187</name>
</gene>
<feature type="region of interest" description="Disordered" evidence="1">
    <location>
        <begin position="90"/>
        <end position="111"/>
    </location>
</feature>
<dbReference type="Gramene" id="TVU49849">
    <property type="protein sequence ID" value="TVU49849"/>
    <property type="gene ID" value="EJB05_01187"/>
</dbReference>
<reference evidence="2 3" key="1">
    <citation type="journal article" date="2019" name="Sci. Rep.">
        <title>A high-quality genome of Eragrostis curvula grass provides insights into Poaceae evolution and supports new strategies to enhance forage quality.</title>
        <authorList>
            <person name="Carballo J."/>
            <person name="Santos B.A.C.M."/>
            <person name="Zappacosta D."/>
            <person name="Garbus I."/>
            <person name="Selva J.P."/>
            <person name="Gallo C.A."/>
            <person name="Diaz A."/>
            <person name="Albertini E."/>
            <person name="Caccamo M."/>
            <person name="Echenique V."/>
        </authorList>
    </citation>
    <scope>NUCLEOTIDE SEQUENCE [LARGE SCALE GENOMIC DNA]</scope>
    <source>
        <strain evidence="3">cv. Victoria</strain>
        <tissue evidence="2">Leaf</tissue>
    </source>
</reference>
<organism evidence="2 3">
    <name type="scientific">Eragrostis curvula</name>
    <name type="common">weeping love grass</name>
    <dbReference type="NCBI Taxonomy" id="38414"/>
    <lineage>
        <taxon>Eukaryota</taxon>
        <taxon>Viridiplantae</taxon>
        <taxon>Streptophyta</taxon>
        <taxon>Embryophyta</taxon>
        <taxon>Tracheophyta</taxon>
        <taxon>Spermatophyta</taxon>
        <taxon>Magnoliopsida</taxon>
        <taxon>Liliopsida</taxon>
        <taxon>Poales</taxon>
        <taxon>Poaceae</taxon>
        <taxon>PACMAD clade</taxon>
        <taxon>Chloridoideae</taxon>
        <taxon>Eragrostideae</taxon>
        <taxon>Eragrostidinae</taxon>
        <taxon>Eragrostis</taxon>
    </lineage>
</organism>
<comment type="caution">
    <text evidence="2">The sequence shown here is derived from an EMBL/GenBank/DDBJ whole genome shotgun (WGS) entry which is preliminary data.</text>
</comment>
<name>A0A5J9WNY1_9POAL</name>